<dbReference type="EMBL" id="CP030139">
    <property type="protein sequence ID" value="AZB73593.1"/>
    <property type="molecule type" value="Genomic_DNA"/>
</dbReference>
<evidence type="ECO:0000313" key="3">
    <source>
        <dbReference type="Proteomes" id="UP000267249"/>
    </source>
</evidence>
<dbReference type="Gene3D" id="3.90.25.10">
    <property type="entry name" value="UDP-galactose 4-epimerase, domain 1"/>
    <property type="match status" value="1"/>
</dbReference>
<dbReference type="GO" id="GO:0047733">
    <property type="term" value="F:CDP-glucose 4,6-dehydratase activity"/>
    <property type="evidence" value="ECO:0007669"/>
    <property type="project" value="UniProtKB-EC"/>
</dbReference>
<dbReference type="AlphaFoldDB" id="A0AAN1QQE2"/>
<dbReference type="Pfam" id="PF16363">
    <property type="entry name" value="GDP_Man_Dehyd"/>
    <property type="match status" value="1"/>
</dbReference>
<dbReference type="InterPro" id="IPR036291">
    <property type="entry name" value="NAD(P)-bd_dom_sf"/>
</dbReference>
<dbReference type="InterPro" id="IPR016040">
    <property type="entry name" value="NAD(P)-bd_dom"/>
</dbReference>
<proteinExistence type="predicted"/>
<organism evidence="2 3">
    <name type="scientific">Synechococcus elongatus PCC 11801</name>
    <dbReference type="NCBI Taxonomy" id="2219813"/>
    <lineage>
        <taxon>Bacteria</taxon>
        <taxon>Bacillati</taxon>
        <taxon>Cyanobacteriota</taxon>
        <taxon>Cyanophyceae</taxon>
        <taxon>Synechococcales</taxon>
        <taxon>Synechococcaceae</taxon>
        <taxon>Synechococcus</taxon>
    </lineage>
</organism>
<dbReference type="Proteomes" id="UP000267249">
    <property type="component" value="Chromosome"/>
</dbReference>
<dbReference type="InterPro" id="IPR013445">
    <property type="entry name" value="CDP_4_6_deHydtase"/>
</dbReference>
<sequence length="375" mass="41789">MMLTFWQDRRVLVTGHTGFKGSWLTLWLLTLGAEVWGYALPPDADASLFIELQLEATPKQSGWGELHHCTGDINDASRLQACIAEAQPEVVLHLAAQPLVRQSYVDPLGTWQTNVLGSLQLLEVVKELQHPCAVVMVTTDKVYDNREWIYGYRESDRLGGHDPYSASKAAMELAVASWRSSFCGSAAHQNPYLAIATARAGNVIGGGDWAADRLVPDAMRALLEGQVIPVRNPQATRPWQHVLEPLGGYLLLAQRLYEQQQQTLGEPNHYAQAFNFGPALESNRSVQELIQAILVHWPGEWVDRSEATAPHEAGLLHLVSDKAQRLLSWRSRWDFETTVKRTVSWYRQVALGRSSLDCCLEDLAAYVMAMTGHVA</sequence>
<protein>
    <submittedName>
        <fullName evidence="2">CDP-glucose 4,6-dehydratase</fullName>
        <ecNumber evidence="2">4.2.1.45</ecNumber>
    </submittedName>
</protein>
<dbReference type="SUPFAM" id="SSF51735">
    <property type="entry name" value="NAD(P)-binding Rossmann-fold domains"/>
    <property type="match status" value="1"/>
</dbReference>
<name>A0AAN1QQE2_SYNEL</name>
<gene>
    <name evidence="2" type="primary">rfbG</name>
    <name evidence="2" type="ORF">DOP62_01550</name>
</gene>
<feature type="domain" description="NAD(P)-binding" evidence="1">
    <location>
        <begin position="12"/>
        <end position="342"/>
    </location>
</feature>
<dbReference type="PANTHER" id="PTHR43000">
    <property type="entry name" value="DTDP-D-GLUCOSE 4,6-DEHYDRATASE-RELATED"/>
    <property type="match status" value="1"/>
</dbReference>
<dbReference type="EC" id="4.2.1.45" evidence="2"/>
<keyword evidence="2" id="KW-0456">Lyase</keyword>
<evidence type="ECO:0000313" key="2">
    <source>
        <dbReference type="EMBL" id="AZB73593.1"/>
    </source>
</evidence>
<evidence type="ECO:0000259" key="1">
    <source>
        <dbReference type="Pfam" id="PF16363"/>
    </source>
</evidence>
<accession>A0AAN1QQE2</accession>
<dbReference type="NCBIfam" id="TIGR02622">
    <property type="entry name" value="CDP_4_6_dhtase"/>
    <property type="match status" value="1"/>
</dbReference>
<dbReference type="Gene3D" id="3.40.50.720">
    <property type="entry name" value="NAD(P)-binding Rossmann-like Domain"/>
    <property type="match status" value="1"/>
</dbReference>
<dbReference type="RefSeq" id="WP_208675011.1">
    <property type="nucleotide sequence ID" value="NZ_CP030139.2"/>
</dbReference>
<reference evidence="2 3" key="1">
    <citation type="journal article" date="2018" name="Sci. Rep.">
        <title>Genome Features and Biochemical Characteristics of a Robust, Fast Growing and Naturally Transformable Cyanobacterium Synechococcus elongatus PCC 11801 Isolated from India.</title>
        <authorList>
            <person name="Jaiswal D."/>
            <person name="Sengupta A."/>
            <person name="Sohoni S."/>
            <person name="Sengupta S."/>
            <person name="Phadnavis A.G."/>
            <person name="Pakrasi H.B."/>
            <person name="Wangikar P.P."/>
        </authorList>
    </citation>
    <scope>NUCLEOTIDE SEQUENCE [LARGE SCALE GENOMIC DNA]</scope>
    <source>
        <strain evidence="2 3">PCC 11801</strain>
    </source>
</reference>